<dbReference type="PANTHER" id="PTHR44943:SF8">
    <property type="entry name" value="TPR REPEAT-CONTAINING PROTEIN MJ0263"/>
    <property type="match status" value="1"/>
</dbReference>
<name>A0ABT7AVH5_9CYAN</name>
<dbReference type="Pfam" id="PF13414">
    <property type="entry name" value="TPR_11"/>
    <property type="match status" value="2"/>
</dbReference>
<dbReference type="InterPro" id="IPR011990">
    <property type="entry name" value="TPR-like_helical_dom_sf"/>
</dbReference>
<dbReference type="Gene3D" id="1.25.40.10">
    <property type="entry name" value="Tetratricopeptide repeat domain"/>
    <property type="match status" value="3"/>
</dbReference>
<keyword evidence="2 3" id="KW-0802">TPR repeat</keyword>
<feature type="repeat" description="TPR" evidence="3">
    <location>
        <begin position="182"/>
        <end position="215"/>
    </location>
</feature>
<evidence type="ECO:0000313" key="5">
    <source>
        <dbReference type="Proteomes" id="UP001235303"/>
    </source>
</evidence>
<sequence>MIPENWRGSDRGDRFTIYVKLITQLNQNSALTYHYLGDALVECQQWEEAIAAYSRALELDPERSGMEEKLAYAFRERARLDLERAAHWYLKAMQANPESSQNPEAFLEFKPHKPDIYLHWGNWLVEQQRTDEAISIYQMAIATFPAHAEIYFRLGKAWEQKSDSQQAIAAYQRALAIDPNHAWSHHHMGDILAAQGQQSQALAHYTRAIETNPSPSFWHYHNLARVQLSQGDYEGTMDSYRQAIELNPNYSWLHKNLGDLLAAQGQTDEATLCYRRAIKLQPPIF</sequence>
<reference evidence="4 5" key="1">
    <citation type="submission" date="2023-01" db="EMBL/GenBank/DDBJ databases">
        <title>Novel diversity within Roseofilum (Cyanobacteria; Desertifilaceae) from marine benthic mats with descriptions of four novel species.</title>
        <authorList>
            <person name="Wang Y."/>
            <person name="Berthold D.E."/>
            <person name="Hu J."/>
            <person name="Lefler F.W."/>
            <person name="Laughinghouse H.D. IV."/>
        </authorList>
    </citation>
    <scope>NUCLEOTIDE SEQUENCE [LARGE SCALE GENOMIC DNA]</scope>
    <source>
        <strain evidence="4 5">BLCC-M154</strain>
    </source>
</reference>
<feature type="repeat" description="TPR" evidence="3">
    <location>
        <begin position="251"/>
        <end position="284"/>
    </location>
</feature>
<feature type="repeat" description="TPR" evidence="3">
    <location>
        <begin position="148"/>
        <end position="181"/>
    </location>
</feature>
<dbReference type="InterPro" id="IPR019734">
    <property type="entry name" value="TPR_rpt"/>
</dbReference>
<evidence type="ECO:0000256" key="3">
    <source>
        <dbReference type="PROSITE-ProRule" id="PRU00339"/>
    </source>
</evidence>
<dbReference type="SUPFAM" id="SSF48452">
    <property type="entry name" value="TPR-like"/>
    <property type="match status" value="2"/>
</dbReference>
<keyword evidence="1" id="KW-0677">Repeat</keyword>
<dbReference type="RefSeq" id="WP_283754331.1">
    <property type="nucleotide sequence ID" value="NZ_JAQOSP010000091.1"/>
</dbReference>
<organism evidence="4 5">
    <name type="scientific">Roseofilum acuticapitatum BLCC-M154</name>
    <dbReference type="NCBI Taxonomy" id="3022444"/>
    <lineage>
        <taxon>Bacteria</taxon>
        <taxon>Bacillati</taxon>
        <taxon>Cyanobacteriota</taxon>
        <taxon>Cyanophyceae</taxon>
        <taxon>Desertifilales</taxon>
        <taxon>Desertifilaceae</taxon>
        <taxon>Roseofilum</taxon>
        <taxon>Roseofilum acuticapitatum</taxon>
    </lineage>
</organism>
<keyword evidence="5" id="KW-1185">Reference proteome</keyword>
<gene>
    <name evidence="4" type="ORF">PMG71_14155</name>
</gene>
<dbReference type="SMART" id="SM00028">
    <property type="entry name" value="TPR"/>
    <property type="match status" value="6"/>
</dbReference>
<protein>
    <submittedName>
        <fullName evidence="4">Tetratricopeptide repeat protein</fullName>
    </submittedName>
</protein>
<dbReference type="InterPro" id="IPR051685">
    <property type="entry name" value="Ycf3/AcsC/BcsC/TPR_MFPF"/>
</dbReference>
<dbReference type="Pfam" id="PF13432">
    <property type="entry name" value="TPR_16"/>
    <property type="match status" value="1"/>
</dbReference>
<evidence type="ECO:0000256" key="1">
    <source>
        <dbReference type="ARBA" id="ARBA00022737"/>
    </source>
</evidence>
<comment type="caution">
    <text evidence="4">The sequence shown here is derived from an EMBL/GenBank/DDBJ whole genome shotgun (WGS) entry which is preliminary data.</text>
</comment>
<dbReference type="PROSITE" id="PS50005">
    <property type="entry name" value="TPR"/>
    <property type="match status" value="5"/>
</dbReference>
<dbReference type="EMBL" id="JAQOSP010000091">
    <property type="protein sequence ID" value="MDJ1170572.1"/>
    <property type="molecule type" value="Genomic_DNA"/>
</dbReference>
<dbReference type="PROSITE" id="PS50293">
    <property type="entry name" value="TPR_REGION"/>
    <property type="match status" value="2"/>
</dbReference>
<accession>A0ABT7AVH5</accession>
<dbReference type="PANTHER" id="PTHR44943">
    <property type="entry name" value="CELLULOSE SYNTHASE OPERON PROTEIN C"/>
    <property type="match status" value="1"/>
</dbReference>
<dbReference type="Pfam" id="PF13181">
    <property type="entry name" value="TPR_8"/>
    <property type="match status" value="1"/>
</dbReference>
<proteinExistence type="predicted"/>
<dbReference type="Proteomes" id="UP001235303">
    <property type="component" value="Unassembled WGS sequence"/>
</dbReference>
<feature type="repeat" description="TPR" evidence="3">
    <location>
        <begin position="30"/>
        <end position="63"/>
    </location>
</feature>
<evidence type="ECO:0000313" key="4">
    <source>
        <dbReference type="EMBL" id="MDJ1170572.1"/>
    </source>
</evidence>
<feature type="repeat" description="TPR" evidence="3">
    <location>
        <begin position="217"/>
        <end position="250"/>
    </location>
</feature>
<evidence type="ECO:0000256" key="2">
    <source>
        <dbReference type="ARBA" id="ARBA00022803"/>
    </source>
</evidence>